<reference evidence="1 2" key="1">
    <citation type="journal article" date="2019" name="Commun. Biol.">
        <title>The bagworm genome reveals a unique fibroin gene that provides high tensile strength.</title>
        <authorList>
            <person name="Kono N."/>
            <person name="Nakamura H."/>
            <person name="Ohtoshi R."/>
            <person name="Tomita M."/>
            <person name="Numata K."/>
            <person name="Arakawa K."/>
        </authorList>
    </citation>
    <scope>NUCLEOTIDE SEQUENCE [LARGE SCALE GENOMIC DNA]</scope>
</reference>
<dbReference type="Proteomes" id="UP000299102">
    <property type="component" value="Unassembled WGS sequence"/>
</dbReference>
<sequence>MAAHTPCGRGGLLPASHKNLIKIRLRTRAAVARFRLGVYQIHLYTKRYVAITLPYQTVCQVNCSESVLLSTDYSAGRHLYSKCTTRSNHFCSARNPRTRGSRVGDAGRAAAADAPNYNVCRCRRPRSSRSIEASVRPPPALQPDKLVPELIFDRFPSASEIFYERAQRARRSLCDDGFIFLRLHDPRETGLYLIYLLVPHRGGICTEST</sequence>
<organism evidence="1 2">
    <name type="scientific">Eumeta variegata</name>
    <name type="common">Bagworm moth</name>
    <name type="synonym">Eumeta japonica</name>
    <dbReference type="NCBI Taxonomy" id="151549"/>
    <lineage>
        <taxon>Eukaryota</taxon>
        <taxon>Metazoa</taxon>
        <taxon>Ecdysozoa</taxon>
        <taxon>Arthropoda</taxon>
        <taxon>Hexapoda</taxon>
        <taxon>Insecta</taxon>
        <taxon>Pterygota</taxon>
        <taxon>Neoptera</taxon>
        <taxon>Endopterygota</taxon>
        <taxon>Lepidoptera</taxon>
        <taxon>Glossata</taxon>
        <taxon>Ditrysia</taxon>
        <taxon>Tineoidea</taxon>
        <taxon>Psychidae</taxon>
        <taxon>Oiketicinae</taxon>
        <taxon>Eumeta</taxon>
    </lineage>
</organism>
<keyword evidence="2" id="KW-1185">Reference proteome</keyword>
<comment type="caution">
    <text evidence="1">The sequence shown here is derived from an EMBL/GenBank/DDBJ whole genome shotgun (WGS) entry which is preliminary data.</text>
</comment>
<accession>A0A4C1SYU0</accession>
<dbReference type="EMBL" id="BGZK01000026">
    <property type="protein sequence ID" value="GBP07372.1"/>
    <property type="molecule type" value="Genomic_DNA"/>
</dbReference>
<gene>
    <name evidence="1" type="ORF">EVAR_4753_1</name>
</gene>
<dbReference type="AlphaFoldDB" id="A0A4C1SYU0"/>
<evidence type="ECO:0000313" key="2">
    <source>
        <dbReference type="Proteomes" id="UP000299102"/>
    </source>
</evidence>
<evidence type="ECO:0000313" key="1">
    <source>
        <dbReference type="EMBL" id="GBP07372.1"/>
    </source>
</evidence>
<name>A0A4C1SYU0_EUMVA</name>
<protein>
    <submittedName>
        <fullName evidence="1">Uncharacterized protein</fullName>
    </submittedName>
</protein>
<proteinExistence type="predicted"/>